<dbReference type="AlphaFoldDB" id="Q21VS5"/>
<organism evidence="4 5">
    <name type="scientific">Albidiferax ferrireducens (strain ATCC BAA-621 / DSM 15236 / T118)</name>
    <name type="common">Rhodoferax ferrireducens</name>
    <dbReference type="NCBI Taxonomy" id="338969"/>
    <lineage>
        <taxon>Bacteria</taxon>
        <taxon>Pseudomonadati</taxon>
        <taxon>Pseudomonadota</taxon>
        <taxon>Betaproteobacteria</taxon>
        <taxon>Burkholderiales</taxon>
        <taxon>Comamonadaceae</taxon>
        <taxon>Rhodoferax</taxon>
    </lineage>
</organism>
<dbReference type="EC" id="1.1.1.41" evidence="4"/>
<dbReference type="GO" id="GO:0006099">
    <property type="term" value="P:tricarboxylic acid cycle"/>
    <property type="evidence" value="ECO:0007669"/>
    <property type="project" value="TreeGrafter"/>
</dbReference>
<accession>Q21VS5</accession>
<dbReference type="PANTHER" id="PTHR11835:SF34">
    <property type="entry name" value="ISOCITRATE DEHYDROGENASE [NAD] SUBUNIT ALPHA, MITOCHONDRIAL"/>
    <property type="match status" value="1"/>
</dbReference>
<dbReference type="eggNOG" id="COG0473">
    <property type="taxonomic scope" value="Bacteria"/>
</dbReference>
<dbReference type="GO" id="GO:0051287">
    <property type="term" value="F:NAD binding"/>
    <property type="evidence" value="ECO:0007669"/>
    <property type="project" value="InterPro"/>
</dbReference>
<evidence type="ECO:0000256" key="1">
    <source>
        <dbReference type="ARBA" id="ARBA00007769"/>
    </source>
</evidence>
<dbReference type="STRING" id="338969.Rfer_2411"/>
<dbReference type="EMBL" id="CP000267">
    <property type="protein sequence ID" value="ABD70128.1"/>
    <property type="molecule type" value="Genomic_DNA"/>
</dbReference>
<dbReference type="Pfam" id="PF00180">
    <property type="entry name" value="Iso_dh"/>
    <property type="match status" value="1"/>
</dbReference>
<dbReference type="Proteomes" id="UP000008332">
    <property type="component" value="Chromosome"/>
</dbReference>
<dbReference type="GO" id="GO:0000287">
    <property type="term" value="F:magnesium ion binding"/>
    <property type="evidence" value="ECO:0007669"/>
    <property type="project" value="InterPro"/>
</dbReference>
<keyword evidence="5" id="KW-1185">Reference proteome</keyword>
<reference evidence="5" key="1">
    <citation type="submission" date="2006-02" db="EMBL/GenBank/DDBJ databases">
        <title>Complete sequence of chromosome of Rhodoferax ferrireducens DSM 15236.</title>
        <authorList>
            <person name="Copeland A."/>
            <person name="Lucas S."/>
            <person name="Lapidus A."/>
            <person name="Barry K."/>
            <person name="Detter J.C."/>
            <person name="Glavina del Rio T."/>
            <person name="Hammon N."/>
            <person name="Israni S."/>
            <person name="Pitluck S."/>
            <person name="Brettin T."/>
            <person name="Bruce D."/>
            <person name="Han C."/>
            <person name="Tapia R."/>
            <person name="Gilna P."/>
            <person name="Kiss H."/>
            <person name="Schmutz J."/>
            <person name="Larimer F."/>
            <person name="Land M."/>
            <person name="Kyrpides N."/>
            <person name="Ivanova N."/>
            <person name="Richardson P."/>
        </authorList>
    </citation>
    <scope>NUCLEOTIDE SEQUENCE [LARGE SCALE GENOMIC DNA]</scope>
    <source>
        <strain evidence="5">ATCC BAA-621 / DSM 15236 / T118</strain>
    </source>
</reference>
<dbReference type="Gene3D" id="3.40.718.10">
    <property type="entry name" value="Isopropylmalate Dehydrogenase"/>
    <property type="match status" value="1"/>
</dbReference>
<dbReference type="GO" id="GO:0004449">
    <property type="term" value="F:isocitrate dehydrogenase (NAD+) activity"/>
    <property type="evidence" value="ECO:0007669"/>
    <property type="project" value="UniProtKB-EC"/>
</dbReference>
<keyword evidence="2 4" id="KW-0560">Oxidoreductase</keyword>
<dbReference type="GO" id="GO:0006102">
    <property type="term" value="P:isocitrate metabolic process"/>
    <property type="evidence" value="ECO:0007669"/>
    <property type="project" value="TreeGrafter"/>
</dbReference>
<sequence>MNSSNLIPVTLIPGDGIGPEIVDATLAALDALHAPFDWDRQIAGLGGIQAAGDPLPAATLDSIRRTRLALKGPLETPSGGGYRSSNVRLREEFQLYANLRPARTIIPGGRFDKIDLVVVRENLEGLYIGHEYYIPIDDDPRAVAMATGINTRAGSRRLLEFAFEHAVATGRKKVSIVHKANIMKALTGIFLETGIDLYERKYKGRFELETVIIDACAMKLVINPWQFDMLVTTNLFGDILSDLVAGLVGGLGMTPGANIGADAAIFEAVHGSAPDIAGKGIANPIALMLAAAMMLDHCKLPELAARLRKAIDETLNIDKVRTGDLGGTASTAAFTKALVSRIRTG</sequence>
<comment type="similarity">
    <text evidence="1">Belongs to the isocitrate and isopropylmalate dehydrogenases family.</text>
</comment>
<evidence type="ECO:0000256" key="2">
    <source>
        <dbReference type="ARBA" id="ARBA00023002"/>
    </source>
</evidence>
<evidence type="ECO:0000259" key="3">
    <source>
        <dbReference type="SMART" id="SM01329"/>
    </source>
</evidence>
<dbReference type="KEGG" id="rfr:Rfer_2411"/>
<evidence type="ECO:0000313" key="4">
    <source>
        <dbReference type="EMBL" id="ABD70128.1"/>
    </source>
</evidence>
<dbReference type="SUPFAM" id="SSF53659">
    <property type="entry name" value="Isocitrate/Isopropylmalate dehydrogenase-like"/>
    <property type="match status" value="1"/>
</dbReference>
<protein>
    <submittedName>
        <fullName evidence="4">Isocitrate dehydrogenase (NAD+)</fullName>
        <ecNumber evidence="4">1.1.1.41</ecNumber>
    </submittedName>
</protein>
<feature type="domain" description="Isopropylmalate dehydrogenase-like" evidence="3">
    <location>
        <begin position="8"/>
        <end position="338"/>
    </location>
</feature>
<dbReference type="PANTHER" id="PTHR11835">
    <property type="entry name" value="DECARBOXYLATING DEHYDROGENASES-ISOCITRATE, ISOPROPYLMALATE, TARTRATE"/>
    <property type="match status" value="1"/>
</dbReference>
<dbReference type="OrthoDB" id="5289857at2"/>
<dbReference type="InterPro" id="IPR019818">
    <property type="entry name" value="IsoCit/isopropylmalate_DH_CS"/>
</dbReference>
<name>Q21VS5_ALBFT</name>
<dbReference type="HOGENOM" id="CLU_031953_0_1_4"/>
<dbReference type="RefSeq" id="WP_011464696.1">
    <property type="nucleotide sequence ID" value="NC_007908.1"/>
</dbReference>
<evidence type="ECO:0000313" key="5">
    <source>
        <dbReference type="Proteomes" id="UP000008332"/>
    </source>
</evidence>
<dbReference type="PROSITE" id="PS00470">
    <property type="entry name" value="IDH_IMDH"/>
    <property type="match status" value="1"/>
</dbReference>
<gene>
    <name evidence="4" type="ordered locus">Rfer_2411</name>
</gene>
<proteinExistence type="inferred from homology"/>
<dbReference type="SMART" id="SM01329">
    <property type="entry name" value="Iso_dh"/>
    <property type="match status" value="1"/>
</dbReference>
<dbReference type="InterPro" id="IPR024084">
    <property type="entry name" value="IsoPropMal-DH-like_dom"/>
</dbReference>